<keyword evidence="3" id="KW-0804">Transcription</keyword>
<dbReference type="InterPro" id="IPR002577">
    <property type="entry name" value="HTH_HxlR"/>
</dbReference>
<dbReference type="OrthoDB" id="9792527at2"/>
<dbReference type="Gene3D" id="1.10.10.10">
    <property type="entry name" value="Winged helix-like DNA-binding domain superfamily/Winged helix DNA-binding domain"/>
    <property type="match status" value="1"/>
</dbReference>
<evidence type="ECO:0000259" key="4">
    <source>
        <dbReference type="PROSITE" id="PS51118"/>
    </source>
</evidence>
<accession>A0A1E3S8T7</accession>
<dbReference type="RefSeq" id="WP_069403100.1">
    <property type="nucleotide sequence ID" value="NZ_MIHC01000093.1"/>
</dbReference>
<dbReference type="InterPro" id="IPR036388">
    <property type="entry name" value="WH-like_DNA-bd_sf"/>
</dbReference>
<evidence type="ECO:0000313" key="6">
    <source>
        <dbReference type="Proteomes" id="UP000094224"/>
    </source>
</evidence>
<keyword evidence="2" id="KW-0238">DNA-binding</keyword>
<keyword evidence="6" id="KW-1185">Reference proteome</keyword>
<feature type="domain" description="HTH hxlR-type" evidence="4">
    <location>
        <begin position="1"/>
        <end position="90"/>
    </location>
</feature>
<name>A0A1E3S8T7_9MYCO</name>
<comment type="caution">
    <text evidence="5">The sequence shown here is derived from an EMBL/GenBank/DDBJ whole genome shotgun (WGS) entry which is preliminary data.</text>
</comment>
<dbReference type="PANTHER" id="PTHR33204">
    <property type="entry name" value="TRANSCRIPTIONAL REGULATOR, MARR FAMILY"/>
    <property type="match status" value="1"/>
</dbReference>
<dbReference type="Pfam" id="PF01638">
    <property type="entry name" value="HxlR"/>
    <property type="match status" value="1"/>
</dbReference>
<dbReference type="SUPFAM" id="SSF46785">
    <property type="entry name" value="Winged helix' DNA-binding domain"/>
    <property type="match status" value="1"/>
</dbReference>
<dbReference type="PROSITE" id="PS51118">
    <property type="entry name" value="HTH_HXLR"/>
    <property type="match status" value="1"/>
</dbReference>
<sequence length="211" mass="23935">MVAERWNPLIVRNLLFGADTFSAIAHGVPSMSRSMLIKRLEELQRAGIITIKRKPDGRGHNYRLTEAGSDLAGVIAALAMWGQRWATATREHTDPAYALWAWCQVQLNHAALPNGRVVVSLTFPEERPGNRRFWMLIEHRDAELCYSDPGGRADLSVEARSQPFVDWHRGARSWPALLRAGDITLDGPHRLRRAFPKWNLCGPTDDWRAKH</sequence>
<evidence type="ECO:0000256" key="2">
    <source>
        <dbReference type="ARBA" id="ARBA00023125"/>
    </source>
</evidence>
<reference evidence="6" key="1">
    <citation type="submission" date="2016-09" db="EMBL/GenBank/DDBJ databases">
        <authorList>
            <person name="Greninger A.L."/>
            <person name="Jerome K.R."/>
            <person name="Mcnair B."/>
            <person name="Wallis C."/>
            <person name="Fang F."/>
        </authorList>
    </citation>
    <scope>NUCLEOTIDE SEQUENCE [LARGE SCALE GENOMIC DNA]</scope>
    <source>
        <strain evidence="6">BC1_M4</strain>
    </source>
</reference>
<organism evidence="5 6">
    <name type="scientific">Mycobacterium sherrisii</name>
    <dbReference type="NCBI Taxonomy" id="243061"/>
    <lineage>
        <taxon>Bacteria</taxon>
        <taxon>Bacillati</taxon>
        <taxon>Actinomycetota</taxon>
        <taxon>Actinomycetes</taxon>
        <taxon>Mycobacteriales</taxon>
        <taxon>Mycobacteriaceae</taxon>
        <taxon>Mycobacterium</taxon>
        <taxon>Mycobacterium simiae complex</taxon>
    </lineage>
</organism>
<dbReference type="GO" id="GO:0003677">
    <property type="term" value="F:DNA binding"/>
    <property type="evidence" value="ECO:0007669"/>
    <property type="project" value="UniProtKB-KW"/>
</dbReference>
<evidence type="ECO:0000256" key="3">
    <source>
        <dbReference type="ARBA" id="ARBA00023163"/>
    </source>
</evidence>
<keyword evidence="1" id="KW-0805">Transcription regulation</keyword>
<evidence type="ECO:0000313" key="5">
    <source>
        <dbReference type="EMBL" id="ODQ98585.1"/>
    </source>
</evidence>
<dbReference type="STRING" id="243061.AWC25_11765"/>
<proteinExistence type="predicted"/>
<dbReference type="AlphaFoldDB" id="A0A1E3S8T7"/>
<protein>
    <recommendedName>
        <fullName evidence="4">HTH hxlR-type domain-containing protein</fullName>
    </recommendedName>
</protein>
<dbReference type="InterPro" id="IPR036390">
    <property type="entry name" value="WH_DNA-bd_sf"/>
</dbReference>
<dbReference type="PANTHER" id="PTHR33204:SF18">
    <property type="entry name" value="TRANSCRIPTIONAL REGULATORY PROTEIN"/>
    <property type="match status" value="1"/>
</dbReference>
<dbReference type="Proteomes" id="UP000094224">
    <property type="component" value="Unassembled WGS sequence"/>
</dbReference>
<evidence type="ECO:0000256" key="1">
    <source>
        <dbReference type="ARBA" id="ARBA00023015"/>
    </source>
</evidence>
<gene>
    <name evidence="5" type="ORF">BHQ21_25795</name>
</gene>
<dbReference type="EMBL" id="MIHC01000093">
    <property type="protein sequence ID" value="ODQ98585.1"/>
    <property type="molecule type" value="Genomic_DNA"/>
</dbReference>